<keyword evidence="3" id="KW-1185">Reference proteome</keyword>
<accession>A0A2T6ZIQ9</accession>
<feature type="region of interest" description="Disordered" evidence="1">
    <location>
        <begin position="87"/>
        <end position="135"/>
    </location>
</feature>
<feature type="region of interest" description="Disordered" evidence="1">
    <location>
        <begin position="1"/>
        <end position="43"/>
    </location>
</feature>
<comment type="caution">
    <text evidence="2">The sequence shown here is derived from an EMBL/GenBank/DDBJ whole genome shotgun (WGS) entry which is preliminary data.</text>
</comment>
<reference evidence="2 3" key="1">
    <citation type="submission" date="2017-04" db="EMBL/GenBank/DDBJ databases">
        <title>Draft genome sequence of Tuber borchii Vittad., a whitish edible truffle.</title>
        <authorList>
            <consortium name="DOE Joint Genome Institute"/>
            <person name="Murat C."/>
            <person name="Kuo A."/>
            <person name="Barry K.W."/>
            <person name="Clum A."/>
            <person name="Dockter R.B."/>
            <person name="Fauchery L."/>
            <person name="Iotti M."/>
            <person name="Kohler A."/>
            <person name="Labutti K."/>
            <person name="Lindquist E.A."/>
            <person name="Lipzen A."/>
            <person name="Ohm R.A."/>
            <person name="Wang M."/>
            <person name="Grigoriev I.V."/>
            <person name="Zambonelli A."/>
            <person name="Martin F.M."/>
        </authorList>
    </citation>
    <scope>NUCLEOTIDE SEQUENCE [LARGE SCALE GENOMIC DNA]</scope>
    <source>
        <strain evidence="2 3">Tbo3840</strain>
    </source>
</reference>
<dbReference type="STRING" id="42251.A0A2T6ZIQ9"/>
<sequence length="155" mass="15346">MPGVPPNALGLLKKFGRSILGRKKKEKKTDTATQPEGTTAPPLAVAPVAAAGAAATVPIAAAPPPTEPTATTEVRGLIRTLPKVNAPTGATAGVEQHPPVPNAGPPAATELEAVTKEDAEASKTETAPVAGESSNVETVAPGYAAAAPAPAVEQK</sequence>
<name>A0A2T6ZIQ9_TUBBO</name>
<organism evidence="2 3">
    <name type="scientific">Tuber borchii</name>
    <name type="common">White truffle</name>
    <dbReference type="NCBI Taxonomy" id="42251"/>
    <lineage>
        <taxon>Eukaryota</taxon>
        <taxon>Fungi</taxon>
        <taxon>Dikarya</taxon>
        <taxon>Ascomycota</taxon>
        <taxon>Pezizomycotina</taxon>
        <taxon>Pezizomycetes</taxon>
        <taxon>Pezizales</taxon>
        <taxon>Tuberaceae</taxon>
        <taxon>Tuber</taxon>
    </lineage>
</organism>
<dbReference type="EMBL" id="NESQ01000235">
    <property type="protein sequence ID" value="PUU75377.1"/>
    <property type="molecule type" value="Genomic_DNA"/>
</dbReference>
<feature type="compositionally biased region" description="Basic and acidic residues" evidence="1">
    <location>
        <begin position="113"/>
        <end position="123"/>
    </location>
</feature>
<evidence type="ECO:0000256" key="1">
    <source>
        <dbReference type="SAM" id="MobiDB-lite"/>
    </source>
</evidence>
<dbReference type="AlphaFoldDB" id="A0A2T6ZIQ9"/>
<gene>
    <name evidence="2" type="ORF">B9Z19DRAFT_1067473</name>
</gene>
<dbReference type="Proteomes" id="UP000244722">
    <property type="component" value="Unassembled WGS sequence"/>
</dbReference>
<proteinExistence type="predicted"/>
<protein>
    <submittedName>
        <fullName evidence="2">Uncharacterized protein</fullName>
    </submittedName>
</protein>
<feature type="compositionally biased region" description="Basic residues" evidence="1">
    <location>
        <begin position="14"/>
        <end position="26"/>
    </location>
</feature>
<dbReference type="OrthoDB" id="5429050at2759"/>
<evidence type="ECO:0000313" key="2">
    <source>
        <dbReference type="EMBL" id="PUU75377.1"/>
    </source>
</evidence>
<evidence type="ECO:0000313" key="3">
    <source>
        <dbReference type="Proteomes" id="UP000244722"/>
    </source>
</evidence>